<feature type="region of interest" description="Disordered" evidence="1">
    <location>
        <begin position="23"/>
        <end position="216"/>
    </location>
</feature>
<keyword evidence="3" id="KW-1185">Reference proteome</keyword>
<dbReference type="PANTHER" id="PTHR13237:SF9">
    <property type="entry name" value="NEUROGUIDIN"/>
    <property type="match status" value="1"/>
</dbReference>
<feature type="compositionally biased region" description="Basic and acidic residues" evidence="1">
    <location>
        <begin position="118"/>
        <end position="142"/>
    </location>
</feature>
<feature type="compositionally biased region" description="Polar residues" evidence="1">
    <location>
        <begin position="104"/>
        <end position="114"/>
    </location>
</feature>
<feature type="compositionally biased region" description="Basic residues" evidence="1">
    <location>
        <begin position="196"/>
        <end position="216"/>
    </location>
</feature>
<protein>
    <submittedName>
        <fullName evidence="2">Neuroguidin</fullName>
    </submittedName>
</protein>
<evidence type="ECO:0000313" key="3">
    <source>
        <dbReference type="Proteomes" id="UP000314294"/>
    </source>
</evidence>
<dbReference type="GO" id="GO:0032040">
    <property type="term" value="C:small-subunit processome"/>
    <property type="evidence" value="ECO:0007669"/>
    <property type="project" value="TreeGrafter"/>
</dbReference>
<evidence type="ECO:0000313" key="2">
    <source>
        <dbReference type="EMBL" id="TNN57579.1"/>
    </source>
</evidence>
<name>A0A4Z2GVV0_9TELE</name>
<evidence type="ECO:0000256" key="1">
    <source>
        <dbReference type="SAM" id="MobiDB-lite"/>
    </source>
</evidence>
<sequence length="216" mass="24876">MRPLDHKLKYQIDKLVRTAVTGSLAENDPLQLRPNPENLLSKLSESEESEGEAEDKTEKKAAHSSGRKYVPPKIAPVHYDGDMTETDKKKAQSERQRRAALRSSVIQELRQQYSDAPEEIRDRRDFQSDRESRDELHKKNYEESMLVRLNTPQRQKGVRKRGMMSMSGQLSGITNFGDITALTGGEGVQDEDDSRPKKKKKVMKKKNKRKAFKKHR</sequence>
<gene>
    <name evidence="2" type="primary">ngdn</name>
    <name evidence="2" type="ORF">EYF80_032181</name>
</gene>
<accession>A0A4Z2GVV0</accession>
<feature type="compositionally biased region" description="Basic and acidic residues" evidence="1">
    <location>
        <begin position="79"/>
        <end position="97"/>
    </location>
</feature>
<dbReference type="GO" id="GO:0000462">
    <property type="term" value="P:maturation of SSU-rRNA from tricistronic rRNA transcript (SSU-rRNA, 5.8S rRNA, LSU-rRNA)"/>
    <property type="evidence" value="ECO:0007669"/>
    <property type="project" value="TreeGrafter"/>
</dbReference>
<dbReference type="EMBL" id="SRLO01000401">
    <property type="protein sequence ID" value="TNN57579.1"/>
    <property type="molecule type" value="Genomic_DNA"/>
</dbReference>
<comment type="caution">
    <text evidence="2">The sequence shown here is derived from an EMBL/GenBank/DDBJ whole genome shotgun (WGS) entry which is preliminary data.</text>
</comment>
<proteinExistence type="predicted"/>
<organism evidence="2 3">
    <name type="scientific">Liparis tanakae</name>
    <name type="common">Tanaka's snailfish</name>
    <dbReference type="NCBI Taxonomy" id="230148"/>
    <lineage>
        <taxon>Eukaryota</taxon>
        <taxon>Metazoa</taxon>
        <taxon>Chordata</taxon>
        <taxon>Craniata</taxon>
        <taxon>Vertebrata</taxon>
        <taxon>Euteleostomi</taxon>
        <taxon>Actinopterygii</taxon>
        <taxon>Neopterygii</taxon>
        <taxon>Teleostei</taxon>
        <taxon>Neoteleostei</taxon>
        <taxon>Acanthomorphata</taxon>
        <taxon>Eupercaria</taxon>
        <taxon>Perciformes</taxon>
        <taxon>Cottioidei</taxon>
        <taxon>Cottales</taxon>
        <taxon>Liparidae</taxon>
        <taxon>Liparis</taxon>
    </lineage>
</organism>
<dbReference type="OrthoDB" id="203440at2759"/>
<dbReference type="Proteomes" id="UP000314294">
    <property type="component" value="Unassembled WGS sequence"/>
</dbReference>
<dbReference type="PANTHER" id="PTHR13237">
    <property type="entry name" value="SOMETHING ABOUT SILENCING PROTEIN 10-RELATED"/>
    <property type="match status" value="1"/>
</dbReference>
<reference evidence="2 3" key="1">
    <citation type="submission" date="2019-03" db="EMBL/GenBank/DDBJ databases">
        <title>First draft genome of Liparis tanakae, snailfish: a comprehensive survey of snailfish specific genes.</title>
        <authorList>
            <person name="Kim W."/>
            <person name="Song I."/>
            <person name="Jeong J.-H."/>
            <person name="Kim D."/>
            <person name="Kim S."/>
            <person name="Ryu S."/>
            <person name="Song J.Y."/>
            <person name="Lee S.K."/>
        </authorList>
    </citation>
    <scope>NUCLEOTIDE SEQUENCE [LARGE SCALE GENOMIC DNA]</scope>
    <source>
        <tissue evidence="2">Muscle</tissue>
    </source>
</reference>
<dbReference type="AlphaFoldDB" id="A0A4Z2GVV0"/>